<evidence type="ECO:0000313" key="2">
    <source>
        <dbReference type="EMBL" id="CEM25762.1"/>
    </source>
</evidence>
<proteinExistence type="predicted"/>
<organism evidence="2 3">
    <name type="scientific">Vitrella brassicaformis (strain CCMP3155)</name>
    <dbReference type="NCBI Taxonomy" id="1169540"/>
    <lineage>
        <taxon>Eukaryota</taxon>
        <taxon>Sar</taxon>
        <taxon>Alveolata</taxon>
        <taxon>Colpodellida</taxon>
        <taxon>Vitrellaceae</taxon>
        <taxon>Vitrella</taxon>
    </lineage>
</organism>
<sequence length="221" mass="24257">MEMSPRNSPCPLSPARGIAALKPCQVHGDNEPDLDVISISSNQQGTDPIEGGNRRAVGDHIVLTPSHIGHQDDTQAGDSTAQPQDTVVDHAVKQPPGQPSGTQDDEEHSAGQPPFYRTALSSTSTAFALTDKVAAAEKNHQHSQPWTRDTCCRVSATRQPHKDRMSDYRGDAEENVDTRESSRRQLRCEERAITESVRGFRIRSGIRRTSNNSRVQDDKPS</sequence>
<feature type="compositionally biased region" description="Basic and acidic residues" evidence="1">
    <location>
        <begin position="160"/>
        <end position="184"/>
    </location>
</feature>
<dbReference type="InParanoid" id="A0A0G4G9R7"/>
<accession>A0A0G4G9R7</accession>
<gene>
    <name evidence="2" type="ORF">Vbra_9807</name>
</gene>
<feature type="region of interest" description="Disordered" evidence="1">
    <location>
        <begin position="23"/>
        <end position="117"/>
    </location>
</feature>
<feature type="compositionally biased region" description="Polar residues" evidence="1">
    <location>
        <begin position="74"/>
        <end position="85"/>
    </location>
</feature>
<reference evidence="2 3" key="1">
    <citation type="submission" date="2014-11" db="EMBL/GenBank/DDBJ databases">
        <authorList>
            <person name="Zhu J."/>
            <person name="Qi W."/>
            <person name="Song R."/>
        </authorList>
    </citation>
    <scope>NUCLEOTIDE SEQUENCE [LARGE SCALE GENOMIC DNA]</scope>
</reference>
<dbReference type="VEuPathDB" id="CryptoDB:Vbra_9807"/>
<dbReference type="EMBL" id="CDMY01000603">
    <property type="protein sequence ID" value="CEM25762.1"/>
    <property type="molecule type" value="Genomic_DNA"/>
</dbReference>
<protein>
    <submittedName>
        <fullName evidence="2">Uncharacterized protein</fullName>
    </submittedName>
</protein>
<evidence type="ECO:0000256" key="1">
    <source>
        <dbReference type="SAM" id="MobiDB-lite"/>
    </source>
</evidence>
<dbReference type="Proteomes" id="UP000041254">
    <property type="component" value="Unassembled WGS sequence"/>
</dbReference>
<name>A0A0G4G9R7_VITBC</name>
<dbReference type="AlphaFoldDB" id="A0A0G4G9R7"/>
<feature type="region of interest" description="Disordered" evidence="1">
    <location>
        <begin position="136"/>
        <end position="184"/>
    </location>
</feature>
<evidence type="ECO:0000313" key="3">
    <source>
        <dbReference type="Proteomes" id="UP000041254"/>
    </source>
</evidence>
<keyword evidence="3" id="KW-1185">Reference proteome</keyword>